<reference evidence="1 2" key="1">
    <citation type="submission" date="2023-08" db="EMBL/GenBank/DDBJ databases">
        <title>Implementing the SeqCode for naming new Mesorhizobium species isolated from Vachellia karroo root nodules.</title>
        <authorList>
            <person name="Van Lill M."/>
        </authorList>
    </citation>
    <scope>NUCLEOTIDE SEQUENCE [LARGE SCALE GENOMIC DNA]</scope>
    <source>
        <strain evidence="1 2">VK25D</strain>
    </source>
</reference>
<dbReference type="EMBL" id="JAVIIQ010000003">
    <property type="protein sequence ID" value="MDX8531365.1"/>
    <property type="molecule type" value="Genomic_DNA"/>
</dbReference>
<name>A0ABU5A126_9HYPH</name>
<evidence type="ECO:0000313" key="2">
    <source>
        <dbReference type="Proteomes" id="UP001285154"/>
    </source>
</evidence>
<dbReference type="Proteomes" id="UP001285154">
    <property type="component" value="Unassembled WGS sequence"/>
</dbReference>
<keyword evidence="2" id="KW-1185">Reference proteome</keyword>
<organism evidence="1 2">
    <name type="scientific">Mesorhizobium vachelliae</name>
    <dbReference type="NCBI Taxonomy" id="3072309"/>
    <lineage>
        <taxon>Bacteria</taxon>
        <taxon>Pseudomonadati</taxon>
        <taxon>Pseudomonadota</taxon>
        <taxon>Alphaproteobacteria</taxon>
        <taxon>Hyphomicrobiales</taxon>
        <taxon>Phyllobacteriaceae</taxon>
        <taxon>Mesorhizobium</taxon>
    </lineage>
</organism>
<comment type="caution">
    <text evidence="1">The sequence shown here is derived from an EMBL/GenBank/DDBJ whole genome shotgun (WGS) entry which is preliminary data.</text>
</comment>
<accession>A0ABU5A126</accession>
<sequence>MKKSHAIVHSGQNSQFVLTSDRGEKISAVEGLKLSRRMAKILKESRARGLTGDERRALIKEQASRKK</sequence>
<gene>
    <name evidence="1" type="ORF">RFM42_10250</name>
</gene>
<dbReference type="RefSeq" id="WP_320246804.1">
    <property type="nucleotide sequence ID" value="NZ_JAVIIQ010000003.1"/>
</dbReference>
<evidence type="ECO:0000313" key="1">
    <source>
        <dbReference type="EMBL" id="MDX8531365.1"/>
    </source>
</evidence>
<proteinExistence type="predicted"/>
<protein>
    <submittedName>
        <fullName evidence="1">Uncharacterized protein</fullName>
    </submittedName>
</protein>